<feature type="transmembrane region" description="Helical" evidence="2">
    <location>
        <begin position="111"/>
        <end position="130"/>
    </location>
</feature>
<sequence length="169" mass="17984">MDFLAPFHPQIVHTPVALIITGAVFELIGRTIDLAWWRKAAFAMLILGTLGAGLAVLSGEPASERAEKGQGVPEQAVDVHEDLGKLTWWIAAAAVLARMLAGRLKVARGPAAGLALMLHLAAAVTVAMAAHRGGVLVYEHAAGVRLHGKPVLSGRPHRESHPEGREQRR</sequence>
<evidence type="ECO:0000313" key="5">
    <source>
        <dbReference type="Proteomes" id="UP000320184"/>
    </source>
</evidence>
<keyword evidence="2" id="KW-0812">Transmembrane</keyword>
<dbReference type="Proteomes" id="UP000320184">
    <property type="component" value="Unassembled WGS sequence"/>
</dbReference>
<feature type="region of interest" description="Disordered" evidence="1">
    <location>
        <begin position="148"/>
        <end position="169"/>
    </location>
</feature>
<organism evidence="4 5">
    <name type="scientific">Eiseniibacteriota bacterium</name>
    <dbReference type="NCBI Taxonomy" id="2212470"/>
    <lineage>
        <taxon>Bacteria</taxon>
        <taxon>Candidatus Eiseniibacteriota</taxon>
    </lineage>
</organism>
<evidence type="ECO:0000256" key="1">
    <source>
        <dbReference type="SAM" id="MobiDB-lite"/>
    </source>
</evidence>
<accession>A0A538SM58</accession>
<feature type="transmembrane region" description="Helical" evidence="2">
    <location>
        <begin position="12"/>
        <end position="28"/>
    </location>
</feature>
<keyword evidence="2" id="KW-0472">Membrane</keyword>
<gene>
    <name evidence="4" type="ORF">E6K73_02890</name>
</gene>
<keyword evidence="2" id="KW-1133">Transmembrane helix</keyword>
<evidence type="ECO:0000313" key="4">
    <source>
        <dbReference type="EMBL" id="TMQ52452.1"/>
    </source>
</evidence>
<comment type="caution">
    <text evidence="4">The sequence shown here is derived from an EMBL/GenBank/DDBJ whole genome shotgun (WGS) entry which is preliminary data.</text>
</comment>
<proteinExistence type="predicted"/>
<protein>
    <recommendedName>
        <fullName evidence="3">DUF2231 domain-containing protein</fullName>
    </recommendedName>
</protein>
<dbReference type="EMBL" id="VBOT01000033">
    <property type="protein sequence ID" value="TMQ52452.1"/>
    <property type="molecule type" value="Genomic_DNA"/>
</dbReference>
<dbReference type="Pfam" id="PF09990">
    <property type="entry name" value="DUF2231"/>
    <property type="match status" value="1"/>
</dbReference>
<name>A0A538SM58_UNCEI</name>
<feature type="transmembrane region" description="Helical" evidence="2">
    <location>
        <begin position="86"/>
        <end position="104"/>
    </location>
</feature>
<evidence type="ECO:0000256" key="2">
    <source>
        <dbReference type="SAM" id="Phobius"/>
    </source>
</evidence>
<feature type="compositionally biased region" description="Basic and acidic residues" evidence="1">
    <location>
        <begin position="156"/>
        <end position="169"/>
    </location>
</feature>
<reference evidence="4 5" key="1">
    <citation type="journal article" date="2019" name="Nat. Microbiol.">
        <title>Mediterranean grassland soil C-N compound turnover is dependent on rainfall and depth, and is mediated by genomically divergent microorganisms.</title>
        <authorList>
            <person name="Diamond S."/>
            <person name="Andeer P.F."/>
            <person name="Li Z."/>
            <person name="Crits-Christoph A."/>
            <person name="Burstein D."/>
            <person name="Anantharaman K."/>
            <person name="Lane K.R."/>
            <person name="Thomas B.C."/>
            <person name="Pan C."/>
            <person name="Northen T.R."/>
            <person name="Banfield J.F."/>
        </authorList>
    </citation>
    <scope>NUCLEOTIDE SEQUENCE [LARGE SCALE GENOMIC DNA]</scope>
    <source>
        <strain evidence="4">WS_3</strain>
    </source>
</reference>
<evidence type="ECO:0000259" key="3">
    <source>
        <dbReference type="Pfam" id="PF09990"/>
    </source>
</evidence>
<dbReference type="InterPro" id="IPR019251">
    <property type="entry name" value="DUF2231_TM"/>
</dbReference>
<dbReference type="AlphaFoldDB" id="A0A538SM58"/>
<feature type="domain" description="DUF2231" evidence="3">
    <location>
        <begin position="6"/>
        <end position="144"/>
    </location>
</feature>
<feature type="transmembrane region" description="Helical" evidence="2">
    <location>
        <begin position="40"/>
        <end position="59"/>
    </location>
</feature>